<dbReference type="OrthoDB" id="10619024at2759"/>
<keyword evidence="2" id="KW-1185">Reference proteome</keyword>
<dbReference type="EMBL" id="JYDQ01000042">
    <property type="protein sequence ID" value="KRY18805.1"/>
    <property type="molecule type" value="Genomic_DNA"/>
</dbReference>
<dbReference type="AlphaFoldDB" id="A0A0V1A1Z1"/>
<comment type="caution">
    <text evidence="1">The sequence shown here is derived from an EMBL/GenBank/DDBJ whole genome shotgun (WGS) entry which is preliminary data.</text>
</comment>
<proteinExistence type="predicted"/>
<dbReference type="Proteomes" id="UP000054783">
    <property type="component" value="Unassembled WGS sequence"/>
</dbReference>
<organism evidence="1 2">
    <name type="scientific">Trichinella patagoniensis</name>
    <dbReference type="NCBI Taxonomy" id="990121"/>
    <lineage>
        <taxon>Eukaryota</taxon>
        <taxon>Metazoa</taxon>
        <taxon>Ecdysozoa</taxon>
        <taxon>Nematoda</taxon>
        <taxon>Enoplea</taxon>
        <taxon>Dorylaimia</taxon>
        <taxon>Trichinellida</taxon>
        <taxon>Trichinellidae</taxon>
        <taxon>Trichinella</taxon>
    </lineage>
</organism>
<evidence type="ECO:0000313" key="2">
    <source>
        <dbReference type="Proteomes" id="UP000054783"/>
    </source>
</evidence>
<accession>A0A0V1A1Z1</accession>
<reference evidence="1 2" key="1">
    <citation type="submission" date="2015-01" db="EMBL/GenBank/DDBJ databases">
        <title>Evolution of Trichinella species and genotypes.</title>
        <authorList>
            <person name="Korhonen P.K."/>
            <person name="Edoardo P."/>
            <person name="Giuseppe L.R."/>
            <person name="Gasser R.B."/>
        </authorList>
    </citation>
    <scope>NUCLEOTIDE SEQUENCE [LARGE SCALE GENOMIC DNA]</scope>
    <source>
        <strain evidence="1">ISS2496</strain>
    </source>
</reference>
<evidence type="ECO:0000313" key="1">
    <source>
        <dbReference type="EMBL" id="KRY18805.1"/>
    </source>
</evidence>
<sequence length="119" mass="13622">MPSGRGQQMCRTGCLSLKSNTDRSKTILFVEAPFSLNFLCFSLFTKTKLQAKIIINLIYPFRFNNVLSATNNQSRIMLPPQSYMNELFSRFKSVFEDWCKIFLSPLSSSHCGIISDEHP</sequence>
<name>A0A0V1A1Z1_9BILA</name>
<protein>
    <submittedName>
        <fullName evidence="1">Uncharacterized protein</fullName>
    </submittedName>
</protein>
<gene>
    <name evidence="1" type="ORF">T12_11520</name>
</gene>